<evidence type="ECO:0000313" key="3">
    <source>
        <dbReference type="Proteomes" id="UP001291309"/>
    </source>
</evidence>
<comment type="caution">
    <text evidence="2">The sequence shown here is derived from an EMBL/GenBank/DDBJ whole genome shotgun (WGS) entry which is preliminary data.</text>
</comment>
<dbReference type="PANTHER" id="PTHR46331">
    <property type="entry name" value="VALACYCLOVIR HYDROLASE"/>
    <property type="match status" value="1"/>
</dbReference>
<protein>
    <submittedName>
        <fullName evidence="2">Alpha/beta hydrolase</fullName>
    </submittedName>
</protein>
<dbReference type="InterPro" id="IPR029058">
    <property type="entry name" value="AB_hydrolase_fold"/>
</dbReference>
<dbReference type="Proteomes" id="UP001291309">
    <property type="component" value="Unassembled WGS sequence"/>
</dbReference>
<dbReference type="Pfam" id="PF00561">
    <property type="entry name" value="Abhydrolase_1"/>
    <property type="match status" value="1"/>
</dbReference>
<gene>
    <name evidence="2" type="ORF">SYV04_37575</name>
</gene>
<dbReference type="EMBL" id="JAXIVS010000018">
    <property type="protein sequence ID" value="MDY7232160.1"/>
    <property type="molecule type" value="Genomic_DNA"/>
</dbReference>
<dbReference type="Gene3D" id="3.40.50.1820">
    <property type="entry name" value="alpha/beta hydrolase"/>
    <property type="match status" value="1"/>
</dbReference>
<evidence type="ECO:0000259" key="1">
    <source>
        <dbReference type="Pfam" id="PF00561"/>
    </source>
</evidence>
<organism evidence="2 3">
    <name type="scientific">Hyalangium rubrum</name>
    <dbReference type="NCBI Taxonomy" id="3103134"/>
    <lineage>
        <taxon>Bacteria</taxon>
        <taxon>Pseudomonadati</taxon>
        <taxon>Myxococcota</taxon>
        <taxon>Myxococcia</taxon>
        <taxon>Myxococcales</taxon>
        <taxon>Cystobacterineae</taxon>
        <taxon>Archangiaceae</taxon>
        <taxon>Hyalangium</taxon>
    </lineage>
</organism>
<keyword evidence="3" id="KW-1185">Reference proteome</keyword>
<reference evidence="2 3" key="1">
    <citation type="submission" date="2023-12" db="EMBL/GenBank/DDBJ databases">
        <title>the genome sequence of Hyalangium sp. s54d21.</title>
        <authorList>
            <person name="Zhang X."/>
        </authorList>
    </citation>
    <scope>NUCLEOTIDE SEQUENCE [LARGE SCALE GENOMIC DNA]</scope>
    <source>
        <strain evidence="3">s54d21</strain>
    </source>
</reference>
<name>A0ABU5HFB4_9BACT</name>
<dbReference type="PANTHER" id="PTHR46331:SF2">
    <property type="entry name" value="VALACYCLOVIR HYDROLASE"/>
    <property type="match status" value="1"/>
</dbReference>
<dbReference type="PRINTS" id="PR00111">
    <property type="entry name" value="ABHYDROLASE"/>
</dbReference>
<evidence type="ECO:0000313" key="2">
    <source>
        <dbReference type="EMBL" id="MDY7232160.1"/>
    </source>
</evidence>
<sequence length="300" mass="32642">MTFSFGDTMTLLRWNFSFFVLVLVALGTPAFAQPKQKAPGNYAKINGLELYYETHGKGRPLVLLHGGLGSTSMFGDNLKTLAKHRKVIAVDLQGHGRTADIDRPLSVELMADDIAALIQHLKLGRVDVFGYSLGGGVALQVGARHPDVVNKLVIVSAVFRRNAYYPEILAQQGQVNEGAVEMMKQTPMYQGYVAIAPRPEDFPRLLKKIGEAMKQDFDFSKQISSLQAPTLVMAADADLFPPSHAVEFFGLLGGGKKDGGWDGSGRPKSRLAILPGLTHYNIFADPLMVSVALPFLQEGT</sequence>
<dbReference type="InterPro" id="IPR000073">
    <property type="entry name" value="AB_hydrolase_1"/>
</dbReference>
<accession>A0ABU5HFB4</accession>
<keyword evidence="2" id="KW-0378">Hydrolase</keyword>
<dbReference type="RefSeq" id="WP_321550874.1">
    <property type="nucleotide sequence ID" value="NZ_JAXIVS010000018.1"/>
</dbReference>
<feature type="domain" description="AB hydrolase-1" evidence="1">
    <location>
        <begin position="60"/>
        <end position="162"/>
    </location>
</feature>
<dbReference type="SUPFAM" id="SSF53474">
    <property type="entry name" value="alpha/beta-Hydrolases"/>
    <property type="match status" value="1"/>
</dbReference>
<dbReference type="GO" id="GO:0016787">
    <property type="term" value="F:hydrolase activity"/>
    <property type="evidence" value="ECO:0007669"/>
    <property type="project" value="UniProtKB-KW"/>
</dbReference>
<proteinExistence type="predicted"/>